<reference evidence="1" key="1">
    <citation type="submission" date="2019-06" db="EMBL/GenBank/DDBJ databases">
        <title>Complete genome sequence of Methylogaea oryzae strain JCM16910.</title>
        <authorList>
            <person name="Asakawa S."/>
        </authorList>
    </citation>
    <scope>NUCLEOTIDE SEQUENCE</scope>
    <source>
        <strain evidence="1">E10</strain>
    </source>
</reference>
<dbReference type="Proteomes" id="UP000824988">
    <property type="component" value="Chromosome"/>
</dbReference>
<evidence type="ECO:0000313" key="2">
    <source>
        <dbReference type="Proteomes" id="UP000824988"/>
    </source>
</evidence>
<dbReference type="EMBL" id="AP019782">
    <property type="protein sequence ID" value="BBL69546.1"/>
    <property type="molecule type" value="Genomic_DNA"/>
</dbReference>
<dbReference type="Pfam" id="PF13557">
    <property type="entry name" value="Phenol_MetA_deg"/>
    <property type="match status" value="1"/>
</dbReference>
<keyword evidence="2" id="KW-1185">Reference proteome</keyword>
<dbReference type="KEGG" id="moz:MoryE10_01520"/>
<protein>
    <recommendedName>
        <fullName evidence="3">Transporter</fullName>
    </recommendedName>
</protein>
<dbReference type="InterPro" id="IPR025737">
    <property type="entry name" value="FApF"/>
</dbReference>
<sequence length="284" mass="30244">MKANAKDDAHGDIHSVDSFLQPSAFAAYGVTDDLSLGIRVPYNFRFNVRQPNDANTAVNNLGDAAGLGDITAFGQYRFFHSEDNLTNVSALAGLKMPTGESTVRTRVRTPIDPDTGTGGAYTRFETHHQPGSDSWDPMLGVAFTQGLGQFSLDSSLMYTFVNQGAQHTNLGDIFNYNIALSYAVGSGPVRSGLQASSNNVPLTLVLELNGEWRAPQSTLSPLTGRGAVDPNSGSNIVYISPGVRYAGGSNWNMALSVGAPIVADHGGNQVDPSYRIVNRIAVTF</sequence>
<accession>A0A8D4VL29</accession>
<evidence type="ECO:0000313" key="1">
    <source>
        <dbReference type="EMBL" id="BBL69546.1"/>
    </source>
</evidence>
<evidence type="ECO:0008006" key="3">
    <source>
        <dbReference type="Google" id="ProtNLM"/>
    </source>
</evidence>
<organism evidence="1 2">
    <name type="scientific">Methylogaea oryzae</name>
    <dbReference type="NCBI Taxonomy" id="1295382"/>
    <lineage>
        <taxon>Bacteria</taxon>
        <taxon>Pseudomonadati</taxon>
        <taxon>Pseudomonadota</taxon>
        <taxon>Gammaproteobacteria</taxon>
        <taxon>Methylococcales</taxon>
        <taxon>Methylococcaceae</taxon>
        <taxon>Methylogaea</taxon>
    </lineage>
</organism>
<gene>
    <name evidence="1" type="ORF">MoryE10_01520</name>
</gene>
<name>A0A8D4VL29_9GAMM</name>
<proteinExistence type="predicted"/>
<dbReference type="AlphaFoldDB" id="A0A8D4VL29"/>